<sequence>MITSVRSPVVVKTWTDLTSEAQRMGVLIGDKEFDGTQCGEYDPDTRTAFIDPTMSVEQRVCTLQHELIHARHFDDGLRLLSRDKEECLTRKETALALINPVDYMHAEDLYGGEPYAMAQELGITVGVLLDYRRWLHDNLAVRAA</sequence>
<name>A0A2N0T1W5_BIFLN</name>
<evidence type="ECO:0008006" key="3">
    <source>
        <dbReference type="Google" id="ProtNLM"/>
    </source>
</evidence>
<evidence type="ECO:0000313" key="2">
    <source>
        <dbReference type="Proteomes" id="UP000232654"/>
    </source>
</evidence>
<evidence type="ECO:0000313" key="1">
    <source>
        <dbReference type="EMBL" id="PKC89617.1"/>
    </source>
</evidence>
<dbReference type="AlphaFoldDB" id="A0A2N0T1W5"/>
<comment type="caution">
    <text evidence="1">The sequence shown here is derived from an EMBL/GenBank/DDBJ whole genome shotgun (WGS) entry which is preliminary data.</text>
</comment>
<organism evidence="1 2">
    <name type="scientific">Bifidobacterium longum</name>
    <dbReference type="NCBI Taxonomy" id="216816"/>
    <lineage>
        <taxon>Bacteria</taxon>
        <taxon>Bacillati</taxon>
        <taxon>Actinomycetota</taxon>
        <taxon>Actinomycetes</taxon>
        <taxon>Bifidobacteriales</taxon>
        <taxon>Bifidobacteriaceae</taxon>
        <taxon>Bifidobacterium</taxon>
    </lineage>
</organism>
<dbReference type="EMBL" id="PJDT01000013">
    <property type="protein sequence ID" value="PKC89617.1"/>
    <property type="molecule type" value="Genomic_DNA"/>
</dbReference>
<gene>
    <name evidence="1" type="ORF">APC1503_0879</name>
</gene>
<protein>
    <recommendedName>
        <fullName evidence="3">IrrE N-terminal-like domain-containing protein</fullName>
    </recommendedName>
</protein>
<accession>A0A2N0T1W5</accession>
<proteinExistence type="predicted"/>
<dbReference type="Proteomes" id="UP000232654">
    <property type="component" value="Unassembled WGS sequence"/>
</dbReference>
<reference evidence="1 2" key="1">
    <citation type="submission" date="2017-12" db="EMBL/GenBank/DDBJ databases">
        <title>Bifidobacterium longum APC/DPC strains.</title>
        <authorList>
            <person name="Arboleya S."/>
        </authorList>
    </citation>
    <scope>NUCLEOTIDE SEQUENCE [LARGE SCALE GENOMIC DNA]</scope>
    <source>
        <strain evidence="1 2">APC1503</strain>
    </source>
</reference>